<keyword evidence="5" id="KW-0539">Nucleus</keyword>
<gene>
    <name evidence="8" type="ORF">QLX08_002920</name>
</gene>
<dbReference type="SMART" id="SM00225">
    <property type="entry name" value="BTB"/>
    <property type="match status" value="1"/>
</dbReference>
<dbReference type="SUPFAM" id="SSF54695">
    <property type="entry name" value="POZ domain"/>
    <property type="match status" value="1"/>
</dbReference>
<keyword evidence="2" id="KW-0479">Metal-binding</keyword>
<dbReference type="InterPro" id="IPR007588">
    <property type="entry name" value="Znf_FLYWCH"/>
</dbReference>
<evidence type="ECO:0000256" key="1">
    <source>
        <dbReference type="ARBA" id="ARBA00004123"/>
    </source>
</evidence>
<dbReference type="Gene3D" id="3.30.710.10">
    <property type="entry name" value="Potassium Channel Kv1.1, Chain A"/>
    <property type="match status" value="1"/>
</dbReference>
<accession>A0AAW1A9L2</accession>
<evidence type="ECO:0000256" key="6">
    <source>
        <dbReference type="SAM" id="MobiDB-lite"/>
    </source>
</evidence>
<protein>
    <recommendedName>
        <fullName evidence="7">BTB domain-containing protein</fullName>
    </recommendedName>
</protein>
<evidence type="ECO:0000256" key="3">
    <source>
        <dbReference type="ARBA" id="ARBA00022771"/>
    </source>
</evidence>
<dbReference type="GO" id="GO:0006357">
    <property type="term" value="P:regulation of transcription by RNA polymerase II"/>
    <property type="evidence" value="ECO:0007669"/>
    <property type="project" value="TreeGrafter"/>
</dbReference>
<comment type="subcellular location">
    <subcellularLocation>
        <location evidence="1">Nucleus</location>
    </subcellularLocation>
</comment>
<evidence type="ECO:0000313" key="8">
    <source>
        <dbReference type="EMBL" id="KAK9306406.1"/>
    </source>
</evidence>
<dbReference type="InterPro" id="IPR051095">
    <property type="entry name" value="Dros_DevTransReg"/>
</dbReference>
<evidence type="ECO:0000256" key="5">
    <source>
        <dbReference type="ARBA" id="ARBA00023242"/>
    </source>
</evidence>
<name>A0AAW1A9L2_9HYME</name>
<feature type="region of interest" description="Disordered" evidence="6">
    <location>
        <begin position="1"/>
        <end position="37"/>
    </location>
</feature>
<dbReference type="PANTHER" id="PTHR23110:SF109">
    <property type="entry name" value="FI07618P-RELATED"/>
    <property type="match status" value="1"/>
</dbReference>
<comment type="caution">
    <text evidence="8">The sequence shown here is derived from an EMBL/GenBank/DDBJ whole genome shotgun (WGS) entry which is preliminary data.</text>
</comment>
<feature type="region of interest" description="Disordered" evidence="6">
    <location>
        <begin position="141"/>
        <end position="176"/>
    </location>
</feature>
<sequence>MPQRMKSASNKNKAEVKEEASTSSVLAGNSGDDDPNVAEVVLSNKGGPKLIHHGYMYTLHKKQPYNIRWRCVRRTMYCRGSIITTTSCTKPRVRMEHNHKPDFAAAQVARKRYLALGKPSVLTNVEGNTVKSMNVSQRMLHKENDIPEEQKDRRRKTRATARKILQSPSQTNSTSKTIRIAAQSLVRSHIRNIAPAPISQQQQQQQQRQPKTLVLKTIPLKVKQVAPTTIKMPPRQTNQGVPHNTVQQQPTEVCLRWNSYHSNMQNSFPSLLDSEQFVDVTLACEGRSLKCHKMILSACSDYLADLLRENPCQHPIILMKDLKFWEVEALVKFMYRGEVNVAHDKLPQLLNAAEALQVKGLAGPNPSSQNPKPPLLIPQSKPIVSQPVPRTASETKEKPSTSGVSIPSSPKRAQKRQHSESIEPKPFTKIRLQRPVTPTSPTTTVKMEPLDIPLSPTEMFPENNEDSSTPSNFDKLMSLHEEDDPGGNETTDGEREIHFCEMPEPPDINEDQMEFVPTDFLEQEQDIVEETETNSNKDCKEESREDYSFVEFEIGEGDRIEKEQYSKEKKPV</sequence>
<dbReference type="Pfam" id="PF04500">
    <property type="entry name" value="FLYWCH"/>
    <property type="match status" value="1"/>
</dbReference>
<feature type="compositionally biased region" description="Low complexity" evidence="6">
    <location>
        <begin position="435"/>
        <end position="445"/>
    </location>
</feature>
<dbReference type="AlphaFoldDB" id="A0AAW1A9L2"/>
<feature type="compositionally biased region" description="Polar residues" evidence="6">
    <location>
        <begin position="166"/>
        <end position="176"/>
    </location>
</feature>
<evidence type="ECO:0000256" key="4">
    <source>
        <dbReference type="ARBA" id="ARBA00022833"/>
    </source>
</evidence>
<dbReference type="CDD" id="cd18315">
    <property type="entry name" value="BTB_POZ_BAB-like"/>
    <property type="match status" value="1"/>
</dbReference>
<evidence type="ECO:0000259" key="7">
    <source>
        <dbReference type="PROSITE" id="PS50097"/>
    </source>
</evidence>
<dbReference type="InterPro" id="IPR011333">
    <property type="entry name" value="SKP1/BTB/POZ_sf"/>
</dbReference>
<evidence type="ECO:0000256" key="2">
    <source>
        <dbReference type="ARBA" id="ARBA00022723"/>
    </source>
</evidence>
<dbReference type="EMBL" id="JAWNGG020000041">
    <property type="protein sequence ID" value="KAK9306406.1"/>
    <property type="molecule type" value="Genomic_DNA"/>
</dbReference>
<dbReference type="GO" id="GO:0008270">
    <property type="term" value="F:zinc ion binding"/>
    <property type="evidence" value="ECO:0007669"/>
    <property type="project" value="UniProtKB-KW"/>
</dbReference>
<feature type="compositionally biased region" description="Basic and acidic residues" evidence="6">
    <location>
        <begin position="141"/>
        <end position="152"/>
    </location>
</feature>
<keyword evidence="4" id="KW-0862">Zinc</keyword>
<feature type="compositionally biased region" description="Polar residues" evidence="6">
    <location>
        <begin position="1"/>
        <end position="11"/>
    </location>
</feature>
<proteinExistence type="predicted"/>
<organism evidence="8 9">
    <name type="scientific">Tetragonisca angustula</name>
    <dbReference type="NCBI Taxonomy" id="166442"/>
    <lineage>
        <taxon>Eukaryota</taxon>
        <taxon>Metazoa</taxon>
        <taxon>Ecdysozoa</taxon>
        <taxon>Arthropoda</taxon>
        <taxon>Hexapoda</taxon>
        <taxon>Insecta</taxon>
        <taxon>Pterygota</taxon>
        <taxon>Neoptera</taxon>
        <taxon>Endopterygota</taxon>
        <taxon>Hymenoptera</taxon>
        <taxon>Apocrita</taxon>
        <taxon>Aculeata</taxon>
        <taxon>Apoidea</taxon>
        <taxon>Anthophila</taxon>
        <taxon>Apidae</taxon>
        <taxon>Tetragonisca</taxon>
    </lineage>
</organism>
<keyword evidence="3" id="KW-0863">Zinc-finger</keyword>
<dbReference type="Pfam" id="PF00651">
    <property type="entry name" value="BTB"/>
    <property type="match status" value="1"/>
</dbReference>
<keyword evidence="9" id="KW-1185">Reference proteome</keyword>
<dbReference type="InterPro" id="IPR000210">
    <property type="entry name" value="BTB/POZ_dom"/>
</dbReference>
<feature type="domain" description="BTB" evidence="7">
    <location>
        <begin position="278"/>
        <end position="343"/>
    </location>
</feature>
<dbReference type="PROSITE" id="PS50097">
    <property type="entry name" value="BTB"/>
    <property type="match status" value="1"/>
</dbReference>
<dbReference type="PANTHER" id="PTHR23110">
    <property type="entry name" value="BTB DOMAIN TRANSCRIPTION FACTOR"/>
    <property type="match status" value="1"/>
</dbReference>
<evidence type="ECO:0000313" key="9">
    <source>
        <dbReference type="Proteomes" id="UP001432146"/>
    </source>
</evidence>
<reference evidence="8 9" key="1">
    <citation type="submission" date="2024-05" db="EMBL/GenBank/DDBJ databases">
        <title>The nuclear and mitochondrial genome assemblies of Tetragonisca angustula (Apidae: Meliponini), a tiny yet remarkable pollinator in the Neotropics.</title>
        <authorList>
            <person name="Ferrari R."/>
            <person name="Ricardo P.C."/>
            <person name="Dias F.C."/>
            <person name="Araujo N.S."/>
            <person name="Soares D.O."/>
            <person name="Zhou Q.-S."/>
            <person name="Zhu C.-D."/>
            <person name="Coutinho L."/>
            <person name="Airas M.C."/>
            <person name="Batista T.M."/>
        </authorList>
    </citation>
    <scope>NUCLEOTIDE SEQUENCE [LARGE SCALE GENOMIC DNA]</scope>
    <source>
        <strain evidence="8">ASF017062</strain>
        <tissue evidence="8">Abdomen</tissue>
    </source>
</reference>
<feature type="region of interest" description="Disordered" evidence="6">
    <location>
        <begin position="361"/>
        <end position="493"/>
    </location>
</feature>
<dbReference type="GO" id="GO:0005634">
    <property type="term" value="C:nucleus"/>
    <property type="evidence" value="ECO:0007669"/>
    <property type="project" value="UniProtKB-SubCell"/>
</dbReference>
<dbReference type="Gene3D" id="2.20.25.240">
    <property type="match status" value="1"/>
</dbReference>
<dbReference type="Proteomes" id="UP001432146">
    <property type="component" value="Unassembled WGS sequence"/>
</dbReference>